<evidence type="ECO:0000313" key="5">
    <source>
        <dbReference type="EMBL" id="MDG4983343.1"/>
    </source>
</evidence>
<evidence type="ECO:0000313" key="6">
    <source>
        <dbReference type="Proteomes" id="UP001152614"/>
    </source>
</evidence>
<proteinExistence type="predicted"/>
<dbReference type="EMBL" id="JAOWLY010000003">
    <property type="protein sequence ID" value="MDG4983343.1"/>
    <property type="molecule type" value="Genomic_DNA"/>
</dbReference>
<dbReference type="GO" id="GO:0003677">
    <property type="term" value="F:DNA binding"/>
    <property type="evidence" value="ECO:0007669"/>
    <property type="project" value="InterPro"/>
</dbReference>
<dbReference type="RefSeq" id="WP_278228809.1">
    <property type="nucleotide sequence ID" value="NZ_JAOWLY010000003.1"/>
</dbReference>
<feature type="domain" description="DNA methylase N-4/N-6" evidence="4">
    <location>
        <begin position="40"/>
        <end position="146"/>
    </location>
</feature>
<evidence type="ECO:0000259" key="4">
    <source>
        <dbReference type="Pfam" id="PF01555"/>
    </source>
</evidence>
<dbReference type="GO" id="GO:0032259">
    <property type="term" value="P:methylation"/>
    <property type="evidence" value="ECO:0007669"/>
    <property type="project" value="UniProtKB-KW"/>
</dbReference>
<dbReference type="Gene3D" id="3.40.50.150">
    <property type="entry name" value="Vaccinia Virus protein VP39"/>
    <property type="match status" value="1"/>
</dbReference>
<comment type="caution">
    <text evidence="5">The sequence shown here is derived from an EMBL/GenBank/DDBJ whole genome shotgun (WGS) entry which is preliminary data.</text>
</comment>
<dbReference type="GO" id="GO:0009307">
    <property type="term" value="P:DNA restriction-modification system"/>
    <property type="evidence" value="ECO:0007669"/>
    <property type="project" value="UniProtKB-KW"/>
</dbReference>
<evidence type="ECO:0000256" key="3">
    <source>
        <dbReference type="ARBA" id="ARBA00022747"/>
    </source>
</evidence>
<organism evidence="5 6">
    <name type="scientific">Lactococcus lactis</name>
    <dbReference type="NCBI Taxonomy" id="1358"/>
    <lineage>
        <taxon>Bacteria</taxon>
        <taxon>Bacillati</taxon>
        <taxon>Bacillota</taxon>
        <taxon>Bacilli</taxon>
        <taxon>Lactobacillales</taxon>
        <taxon>Streptococcaceae</taxon>
        <taxon>Lactococcus</taxon>
    </lineage>
</organism>
<dbReference type="SUPFAM" id="SSF53335">
    <property type="entry name" value="S-adenosyl-L-methionine-dependent methyltransferases"/>
    <property type="match status" value="1"/>
</dbReference>
<dbReference type="InterPro" id="IPR029063">
    <property type="entry name" value="SAM-dependent_MTases_sf"/>
</dbReference>
<dbReference type="GO" id="GO:0008170">
    <property type="term" value="F:N-methyltransferase activity"/>
    <property type="evidence" value="ECO:0007669"/>
    <property type="project" value="InterPro"/>
</dbReference>
<keyword evidence="3" id="KW-0680">Restriction system</keyword>
<dbReference type="InterPro" id="IPR002941">
    <property type="entry name" value="DNA_methylase_N4/N6"/>
</dbReference>
<keyword evidence="1" id="KW-0489">Methyltransferase</keyword>
<reference evidence="5" key="2">
    <citation type="journal article" date="2023" name="Food Microbiol.">
        <title>Evaluation of the fermentation potential of lactic acid bacteria isolated from herbs, fruits and vegetables as starter cultures in nut-based milk alternatives.</title>
        <authorList>
            <person name="Huang W."/>
            <person name="Dong A."/>
            <person name="Pham H.T."/>
            <person name="Zhou C."/>
            <person name="Huo Z."/>
            <person name="Watjen A.P."/>
            <person name="Prakash S."/>
            <person name="Bang-Berthelsen C.H."/>
            <person name="Turner M.S."/>
        </authorList>
    </citation>
    <scope>NUCLEOTIDE SEQUENCE</scope>
    <source>
        <strain evidence="5">3</strain>
    </source>
</reference>
<evidence type="ECO:0000256" key="2">
    <source>
        <dbReference type="ARBA" id="ARBA00022679"/>
    </source>
</evidence>
<name>A0A9X4NHW9_9LACT</name>
<dbReference type="Pfam" id="PF01555">
    <property type="entry name" value="N6_N4_Mtase"/>
    <property type="match status" value="1"/>
</dbReference>
<evidence type="ECO:0000256" key="1">
    <source>
        <dbReference type="ARBA" id="ARBA00022603"/>
    </source>
</evidence>
<keyword evidence="2" id="KW-0808">Transferase</keyword>
<protein>
    <submittedName>
        <fullName evidence="5">Site-specific DNA-methyltransferase</fullName>
    </submittedName>
</protein>
<dbReference type="AlphaFoldDB" id="A0A9X4NHW9"/>
<accession>A0A9X4NHW9</accession>
<dbReference type="Proteomes" id="UP001152614">
    <property type="component" value="Unassembled WGS sequence"/>
</dbReference>
<gene>
    <name evidence="5" type="ORF">OGZ51_04180</name>
</gene>
<reference evidence="5" key="1">
    <citation type="submission" date="2022-10" db="EMBL/GenBank/DDBJ databases">
        <authorList>
            <person name="Turner M.S."/>
            <person name="Huang W."/>
        </authorList>
    </citation>
    <scope>NUCLEOTIDE SEQUENCE</scope>
    <source>
        <strain evidence="5">3</strain>
    </source>
</reference>
<sequence length="282" mass="32469">MSKDLKEYSFSKREDFYEVFPITSTGIERTWKTLPKSFEKYWNENNIEIINTDDKISIFEKQRPNEVIKTHWIKKEYHAYHHGTKVLTELLGEKKFDFPKSVTLIKDIIKLVSYKSSTVLDFFAGSGTTGQAVTELNAEDGGKRKFILATNNENNIAEEVTYARMKRVSTGTDKYKAHPMNLKYFKTAMINKEDENLEKTLLSNVKTLIELQHGVDLSNSKIAVVVNRKEAEELSVTGLSTVYMRGLTHQMLDEELAIKFSDVKIIDIPETYFPLELKEAGF</sequence>